<evidence type="ECO:0000256" key="5">
    <source>
        <dbReference type="ARBA" id="ARBA00022475"/>
    </source>
</evidence>
<accession>A0A1H5SDG9</accession>
<dbReference type="InterPro" id="IPR002010">
    <property type="entry name" value="T3SS_IM_R"/>
</dbReference>
<feature type="transmembrane region" description="Helical" evidence="14">
    <location>
        <begin position="67"/>
        <end position="88"/>
    </location>
</feature>
<name>A0A1H5SDG9_9CLOT</name>
<keyword evidence="8" id="KW-0653">Protein transport</keyword>
<feature type="transmembrane region" description="Helical" evidence="14">
    <location>
        <begin position="446"/>
        <end position="464"/>
    </location>
</feature>
<keyword evidence="12" id="KW-1006">Bacterial flagellum protein export</keyword>
<dbReference type="PANTHER" id="PTHR30531:SF12">
    <property type="entry name" value="FLAGELLAR BIOSYNTHETIC PROTEIN FLHB"/>
    <property type="match status" value="1"/>
</dbReference>
<evidence type="ECO:0000256" key="7">
    <source>
        <dbReference type="ARBA" id="ARBA00022795"/>
    </source>
</evidence>
<dbReference type="GO" id="GO:0009306">
    <property type="term" value="P:protein secretion"/>
    <property type="evidence" value="ECO:0007669"/>
    <property type="project" value="InterPro"/>
</dbReference>
<dbReference type="EMBL" id="FNUK01000002">
    <property type="protein sequence ID" value="SEF47881.1"/>
    <property type="molecule type" value="Genomic_DNA"/>
</dbReference>
<feature type="transmembrane region" description="Helical" evidence="14">
    <location>
        <begin position="180"/>
        <end position="201"/>
    </location>
</feature>
<organism evidence="15 16">
    <name type="scientific">Caloramator fervidus</name>
    <dbReference type="NCBI Taxonomy" id="29344"/>
    <lineage>
        <taxon>Bacteria</taxon>
        <taxon>Bacillati</taxon>
        <taxon>Bacillota</taxon>
        <taxon>Clostridia</taxon>
        <taxon>Eubacteriales</taxon>
        <taxon>Clostridiaceae</taxon>
        <taxon>Caloramator</taxon>
    </lineage>
</organism>
<dbReference type="InterPro" id="IPR006136">
    <property type="entry name" value="FlhB"/>
</dbReference>
<dbReference type="GO" id="GO:0009425">
    <property type="term" value="C:bacterial-type flagellum basal body"/>
    <property type="evidence" value="ECO:0007669"/>
    <property type="project" value="UniProtKB-SubCell"/>
</dbReference>
<dbReference type="InterPro" id="IPR006303">
    <property type="entry name" value="FliR"/>
</dbReference>
<dbReference type="Pfam" id="PF01311">
    <property type="entry name" value="Bac_export_1"/>
    <property type="match status" value="1"/>
</dbReference>
<feature type="transmembrane region" description="Helical" evidence="14">
    <location>
        <begin position="342"/>
        <end position="371"/>
    </location>
</feature>
<comment type="function">
    <text evidence="1 14">Role in flagellar biosynthesis.</text>
</comment>
<keyword evidence="5 14" id="KW-1003">Cell membrane</keyword>
<dbReference type="InterPro" id="IPR029025">
    <property type="entry name" value="T3SS_substrate_exporter_C"/>
</dbReference>
<keyword evidence="15" id="KW-0966">Cell projection</keyword>
<evidence type="ECO:0000256" key="2">
    <source>
        <dbReference type="ARBA" id="ARBA00009772"/>
    </source>
</evidence>
<comment type="subcellular location">
    <subcellularLocation>
        <location evidence="14">Cell membrane</location>
        <topology evidence="14">Multi-pass membrane protein</topology>
    </subcellularLocation>
    <subcellularLocation>
        <location evidence="14">Bacterial flagellum basal body</location>
    </subcellularLocation>
</comment>
<sequence>MNGFLALFLASVRIIAMLMSSPIFSIRQIPSLVKVGFSLILSFLVTTILDIPSYQFINSNIDLLYHVFRELIIGLSIGYISSLIFNAIRVSAQIMDFNVGFSMSQYFDPSTAGNSTPLERFFNWFALVIFVTLNFHHVILSAVIKSFEVLPLGNIVINSNVFVVILDIFCRSFYISMQLAAPIVIIVFLTDFTLGLINRAVPQINIFLLGLPIKTLVGLFALSIILPGLTQIYIKLFEGLSSDLIKLFNAFPLVILMASEDKTEEPTPKKLQDARKKGQVAKSVDLISAVVLLGIMFLFVVLGENIYLYGRKFLVNSLKLVTKDDISVLRLKAYMLYMLKNAVFVAMPFLLTIMILGILANILQIGFLFTVENLKFNFEKLNPINGFKRLFSKRAFVELLKSVIKIAIIFYLTFSFLENNLLEILKTSDLNVFGIYPFVKSIADKQLLRIVIFLIVVGIADFIFQKRQLKKDLMMTKQELKEELKQTEGDPQVKSKIRQKQREMAMRRMMHEVPKATVVVTNPTHFAVAIRYERNKDLAPVVVAKGADLVAKKIKEIAKENNVPIVENKELARTLYYKVEVEQMIPVELYQAVAEIIAYVYSIRRM</sequence>
<dbReference type="NCBIfam" id="TIGR01400">
    <property type="entry name" value="fliR"/>
    <property type="match status" value="1"/>
</dbReference>
<dbReference type="InterPro" id="IPR006135">
    <property type="entry name" value="T3SS_substrate_exporter"/>
</dbReference>
<evidence type="ECO:0000256" key="4">
    <source>
        <dbReference type="ARBA" id="ARBA00022448"/>
    </source>
</evidence>
<reference evidence="16" key="1">
    <citation type="submission" date="2016-10" db="EMBL/GenBank/DDBJ databases">
        <authorList>
            <person name="Varghese N."/>
            <person name="Submissions S."/>
        </authorList>
    </citation>
    <scope>NUCLEOTIDE SEQUENCE [LARGE SCALE GENOMIC DNA]</scope>
    <source>
        <strain evidence="16">DSM 5463</strain>
    </source>
</reference>
<evidence type="ECO:0000256" key="8">
    <source>
        <dbReference type="ARBA" id="ARBA00022927"/>
    </source>
</evidence>
<dbReference type="OrthoDB" id="9807950at2"/>
<evidence type="ECO:0000256" key="9">
    <source>
        <dbReference type="ARBA" id="ARBA00022989"/>
    </source>
</evidence>
<dbReference type="GO" id="GO:0006605">
    <property type="term" value="P:protein targeting"/>
    <property type="evidence" value="ECO:0007669"/>
    <property type="project" value="UniProtKB-UniRule"/>
</dbReference>
<gene>
    <name evidence="15" type="ORF">SAMN05660865_00330</name>
</gene>
<keyword evidence="11 14" id="KW-0975">Bacterial flagellum</keyword>
<feature type="transmembrane region" description="Helical" evidence="14">
    <location>
        <begin position="121"/>
        <end position="143"/>
    </location>
</feature>
<dbReference type="GO" id="GO:0005886">
    <property type="term" value="C:plasma membrane"/>
    <property type="evidence" value="ECO:0007669"/>
    <property type="project" value="UniProtKB-SubCell"/>
</dbReference>
<comment type="similarity">
    <text evidence="2 14">Belongs to the FliR/MopE/SpaR family.</text>
</comment>
<keyword evidence="16" id="KW-1185">Reference proteome</keyword>
<evidence type="ECO:0000256" key="14">
    <source>
        <dbReference type="RuleBase" id="RU362071"/>
    </source>
</evidence>
<evidence type="ECO:0000256" key="1">
    <source>
        <dbReference type="ARBA" id="ARBA00002578"/>
    </source>
</evidence>
<evidence type="ECO:0000256" key="10">
    <source>
        <dbReference type="ARBA" id="ARBA00023136"/>
    </source>
</evidence>
<keyword evidence="6 14" id="KW-0812">Transmembrane</keyword>
<dbReference type="PANTHER" id="PTHR30531">
    <property type="entry name" value="FLAGELLAR BIOSYNTHETIC PROTEIN FLHB"/>
    <property type="match status" value="1"/>
</dbReference>
<evidence type="ECO:0000256" key="12">
    <source>
        <dbReference type="ARBA" id="ARBA00023225"/>
    </source>
</evidence>
<evidence type="ECO:0000256" key="13">
    <source>
        <dbReference type="NCBIfam" id="TIGR01400"/>
    </source>
</evidence>
<evidence type="ECO:0000313" key="16">
    <source>
        <dbReference type="Proteomes" id="UP000242850"/>
    </source>
</evidence>
<comment type="similarity">
    <text evidence="3">Belongs to the type III secretion exporter family.</text>
</comment>
<dbReference type="SUPFAM" id="SSF160544">
    <property type="entry name" value="EscU C-terminal domain-like"/>
    <property type="match status" value="1"/>
</dbReference>
<feature type="transmembrane region" description="Helical" evidence="14">
    <location>
        <begin position="280"/>
        <end position="302"/>
    </location>
</feature>
<dbReference type="FunFam" id="3.40.1690.10:FF:000001">
    <property type="entry name" value="Flagellar biosynthetic protein FlhB"/>
    <property type="match status" value="1"/>
</dbReference>
<dbReference type="AlphaFoldDB" id="A0A1H5SDG9"/>
<keyword evidence="15" id="KW-0969">Cilium</keyword>
<dbReference type="Gene3D" id="3.40.1690.10">
    <property type="entry name" value="secretion proteins EscU"/>
    <property type="match status" value="1"/>
</dbReference>
<evidence type="ECO:0000313" key="15">
    <source>
        <dbReference type="EMBL" id="SEF47881.1"/>
    </source>
</evidence>
<feature type="transmembrane region" description="Helical" evidence="14">
    <location>
        <begin position="399"/>
        <end position="417"/>
    </location>
</feature>
<dbReference type="GO" id="GO:0044780">
    <property type="term" value="P:bacterial-type flagellum assembly"/>
    <property type="evidence" value="ECO:0007669"/>
    <property type="project" value="UniProtKB-UniRule"/>
</dbReference>
<dbReference type="Pfam" id="PF01312">
    <property type="entry name" value="Bac_export_2"/>
    <property type="match status" value="1"/>
</dbReference>
<dbReference type="Gene3D" id="6.10.250.2080">
    <property type="match status" value="1"/>
</dbReference>
<dbReference type="NCBIfam" id="TIGR00328">
    <property type="entry name" value="flhB"/>
    <property type="match status" value="1"/>
</dbReference>
<evidence type="ECO:0000256" key="11">
    <source>
        <dbReference type="ARBA" id="ARBA00023143"/>
    </source>
</evidence>
<feature type="transmembrane region" description="Helical" evidence="14">
    <location>
        <begin position="213"/>
        <end position="234"/>
    </location>
</feature>
<feature type="transmembrane region" description="Helical" evidence="14">
    <location>
        <begin position="35"/>
        <end position="55"/>
    </location>
</feature>
<dbReference type="Proteomes" id="UP000242850">
    <property type="component" value="Unassembled WGS sequence"/>
</dbReference>
<evidence type="ECO:0000256" key="3">
    <source>
        <dbReference type="ARBA" id="ARBA00010690"/>
    </source>
</evidence>
<keyword evidence="15" id="KW-0282">Flagellum</keyword>
<keyword evidence="7" id="KW-1005">Bacterial flagellum biogenesis</keyword>
<protein>
    <recommendedName>
        <fullName evidence="13 14">Flagellar biosynthetic protein FliR</fullName>
    </recommendedName>
</protein>
<proteinExistence type="inferred from homology"/>
<dbReference type="RefSeq" id="WP_103895347.1">
    <property type="nucleotide sequence ID" value="NZ_FNUK01000002.1"/>
</dbReference>
<keyword evidence="9 14" id="KW-1133">Transmembrane helix</keyword>
<dbReference type="PRINTS" id="PR00950">
    <property type="entry name" value="TYPE3IMSPROT"/>
</dbReference>
<keyword evidence="10 14" id="KW-0472">Membrane</keyword>
<keyword evidence="4" id="KW-0813">Transport</keyword>
<evidence type="ECO:0000256" key="6">
    <source>
        <dbReference type="ARBA" id="ARBA00022692"/>
    </source>
</evidence>